<dbReference type="OrthoDB" id="278387at2"/>
<sequence>MPRNDNQRRGVAAVEFALVAPLFFLLILGSIELSRGFMVQQVLTNASRVGAREAVMLTASQAGVEDAAEVYADGMGVEGVVVTVTPNPSTARSGDEISVTVSVPYSAISWLPAPQFLGSKTLTATSVMRKEGFD</sequence>
<keyword evidence="1" id="KW-1133">Transmembrane helix</keyword>
<dbReference type="RefSeq" id="WP_146564230.1">
    <property type="nucleotide sequence ID" value="NZ_SIHJ01000001.1"/>
</dbReference>
<comment type="caution">
    <text evidence="3">The sequence shown here is derived from an EMBL/GenBank/DDBJ whole genome shotgun (WGS) entry which is preliminary data.</text>
</comment>
<dbReference type="Pfam" id="PF07811">
    <property type="entry name" value="TadE"/>
    <property type="match status" value="1"/>
</dbReference>
<dbReference type="AlphaFoldDB" id="A0A5C5VE80"/>
<keyword evidence="1" id="KW-0812">Transmembrane</keyword>
<evidence type="ECO:0000259" key="2">
    <source>
        <dbReference type="Pfam" id="PF07811"/>
    </source>
</evidence>
<feature type="domain" description="TadE-like" evidence="2">
    <location>
        <begin position="10"/>
        <end position="52"/>
    </location>
</feature>
<keyword evidence="1" id="KW-0472">Membrane</keyword>
<proteinExistence type="predicted"/>
<feature type="transmembrane region" description="Helical" evidence="1">
    <location>
        <begin position="12"/>
        <end position="31"/>
    </location>
</feature>
<dbReference type="EMBL" id="SIHJ01000001">
    <property type="protein sequence ID" value="TWT36918.1"/>
    <property type="molecule type" value="Genomic_DNA"/>
</dbReference>
<reference evidence="3 4" key="1">
    <citation type="submission" date="2019-02" db="EMBL/GenBank/DDBJ databases">
        <title>Deep-cultivation of Planctomycetes and their phenomic and genomic characterization uncovers novel biology.</title>
        <authorList>
            <person name="Wiegand S."/>
            <person name="Jogler M."/>
            <person name="Boedeker C."/>
            <person name="Pinto D."/>
            <person name="Vollmers J."/>
            <person name="Rivas-Marin E."/>
            <person name="Kohn T."/>
            <person name="Peeters S.H."/>
            <person name="Heuer A."/>
            <person name="Rast P."/>
            <person name="Oberbeckmann S."/>
            <person name="Bunk B."/>
            <person name="Jeske O."/>
            <person name="Meyerdierks A."/>
            <person name="Storesund J.E."/>
            <person name="Kallscheuer N."/>
            <person name="Luecker S."/>
            <person name="Lage O.M."/>
            <person name="Pohl T."/>
            <person name="Merkel B.J."/>
            <person name="Hornburger P."/>
            <person name="Mueller R.-W."/>
            <person name="Bruemmer F."/>
            <person name="Labrenz M."/>
            <person name="Spormann A.M."/>
            <person name="Op Den Camp H."/>
            <person name="Overmann J."/>
            <person name="Amann R."/>
            <person name="Jetten M.S.M."/>
            <person name="Mascher T."/>
            <person name="Medema M.H."/>
            <person name="Devos D.P."/>
            <person name="Kaster A.-K."/>
            <person name="Ovreas L."/>
            <person name="Rohde M."/>
            <person name="Galperin M.Y."/>
            <person name="Jogler C."/>
        </authorList>
    </citation>
    <scope>NUCLEOTIDE SEQUENCE [LARGE SCALE GENOMIC DNA]</scope>
    <source>
        <strain evidence="3 4">KOR34</strain>
    </source>
</reference>
<evidence type="ECO:0000313" key="3">
    <source>
        <dbReference type="EMBL" id="TWT36918.1"/>
    </source>
</evidence>
<gene>
    <name evidence="3" type="ORF">KOR34_18630</name>
</gene>
<dbReference type="Proteomes" id="UP000316714">
    <property type="component" value="Unassembled WGS sequence"/>
</dbReference>
<evidence type="ECO:0000256" key="1">
    <source>
        <dbReference type="SAM" id="Phobius"/>
    </source>
</evidence>
<organism evidence="3 4">
    <name type="scientific">Posidoniimonas corsicana</name>
    <dbReference type="NCBI Taxonomy" id="1938618"/>
    <lineage>
        <taxon>Bacteria</taxon>
        <taxon>Pseudomonadati</taxon>
        <taxon>Planctomycetota</taxon>
        <taxon>Planctomycetia</taxon>
        <taxon>Pirellulales</taxon>
        <taxon>Lacipirellulaceae</taxon>
        <taxon>Posidoniimonas</taxon>
    </lineage>
</organism>
<evidence type="ECO:0000313" key="4">
    <source>
        <dbReference type="Proteomes" id="UP000316714"/>
    </source>
</evidence>
<protein>
    <submittedName>
        <fullName evidence="3">TadE-like protein</fullName>
    </submittedName>
</protein>
<name>A0A5C5VE80_9BACT</name>
<dbReference type="InterPro" id="IPR012495">
    <property type="entry name" value="TadE-like_dom"/>
</dbReference>
<keyword evidence="4" id="KW-1185">Reference proteome</keyword>
<accession>A0A5C5VE80</accession>